<dbReference type="InterPro" id="IPR028098">
    <property type="entry name" value="Glyco_trans_4-like_N"/>
</dbReference>
<dbReference type="eggNOG" id="COG0438">
    <property type="taxonomic scope" value="Bacteria"/>
</dbReference>
<feature type="domain" description="Polymerase/histidinol phosphatase N-terminal" evidence="1">
    <location>
        <begin position="3"/>
        <end position="77"/>
    </location>
</feature>
<keyword evidence="3" id="KW-1185">Reference proteome</keyword>
<dbReference type="SMART" id="SM00481">
    <property type="entry name" value="POLIIIAc"/>
    <property type="match status" value="1"/>
</dbReference>
<dbReference type="EMBL" id="CP002629">
    <property type="protein sequence ID" value="AEB08091.1"/>
    <property type="molecule type" value="Genomic_DNA"/>
</dbReference>
<dbReference type="eggNOG" id="COG0613">
    <property type="taxonomic scope" value="Bacteria"/>
</dbReference>
<dbReference type="InterPro" id="IPR001296">
    <property type="entry name" value="Glyco_trans_1"/>
</dbReference>
<reference evidence="3" key="2">
    <citation type="submission" date="2011-03" db="EMBL/GenBank/DDBJ databases">
        <title>The complete genome of Desulfobacca acetoxidans DSM 11109.</title>
        <authorList>
            <consortium name="US DOE Joint Genome Institute (JGI-PGF)"/>
            <person name="Lucas S."/>
            <person name="Copeland A."/>
            <person name="Lapidus A."/>
            <person name="Bruce D."/>
            <person name="Goodwin L."/>
            <person name="Pitluck S."/>
            <person name="Peters L."/>
            <person name="Kyrpides N."/>
            <person name="Mavromatis K."/>
            <person name="Ivanova N."/>
            <person name="Ovchinnikova G."/>
            <person name="Teshima H."/>
            <person name="Detter J.C."/>
            <person name="Han C."/>
            <person name="Land M."/>
            <person name="Hauser L."/>
            <person name="Markowitz V."/>
            <person name="Cheng J.-F."/>
            <person name="Hugenholtz P."/>
            <person name="Woyke T."/>
            <person name="Wu D."/>
            <person name="Spring S."/>
            <person name="Schueler E."/>
            <person name="Brambilla E."/>
            <person name="Klenk H.-P."/>
            <person name="Eisen J.A."/>
        </authorList>
    </citation>
    <scope>NUCLEOTIDE SEQUENCE [LARGE SCALE GENOMIC DNA]</scope>
    <source>
        <strain evidence="3">ATCC 700848 / DSM 11109 / ASRB2</strain>
    </source>
</reference>
<dbReference type="Proteomes" id="UP000000483">
    <property type="component" value="Chromosome"/>
</dbReference>
<dbReference type="CDD" id="cd03814">
    <property type="entry name" value="GT4-like"/>
    <property type="match status" value="1"/>
</dbReference>
<dbReference type="Pfam" id="PF13439">
    <property type="entry name" value="Glyco_transf_4"/>
    <property type="match status" value="1"/>
</dbReference>
<gene>
    <name evidence="2" type="ordered locus">Desac_0198</name>
</gene>
<dbReference type="Pfam" id="PF00534">
    <property type="entry name" value="Glycos_transf_1"/>
    <property type="match status" value="1"/>
</dbReference>
<protein>
    <submittedName>
        <fullName evidence="2">Glycosyl transferase group 1</fullName>
    </submittedName>
</protein>
<evidence type="ECO:0000259" key="1">
    <source>
        <dbReference type="SMART" id="SM00481"/>
    </source>
</evidence>
<dbReference type="GO" id="GO:0016757">
    <property type="term" value="F:glycosyltransferase activity"/>
    <property type="evidence" value="ECO:0007669"/>
    <property type="project" value="InterPro"/>
</dbReference>
<dbReference type="SUPFAM" id="SSF53756">
    <property type="entry name" value="UDP-Glycosyltransferase/glycogen phosphorylase"/>
    <property type="match status" value="1"/>
</dbReference>
<accession>F2NC14</accession>
<dbReference type="Gene3D" id="3.40.50.2000">
    <property type="entry name" value="Glycogen Phosphorylase B"/>
    <property type="match status" value="2"/>
</dbReference>
<name>F2NC14_DESAR</name>
<sequence>MKIDLHVHSKYSTRPSQWVLQKLGCHECYTEPQQLYRIAKQRGMDWITITDHNNINGCLEIAHLPDTFISEEVTSYFPEDGCKIHVLVYDIDQSRHGEIQKLRENVSSLVAYLQQEKIAHSLAHPLWSVNGRLSLDHFEKLLLLFKTFEINGSRDEQLNLTLRRILSHLTPKCYEQLIDKHGIIPGFSEPWRKNFTGGSDDHSSLTICRIHTEVPHAANLKDFFTGLQNRQARIIGRASSPQTLAHNIYSIAYQFYAHKLGLHDHSRYDTFIGFLDKALRNAAAPKRSRFNLFSLSFFLKKGANGNGKHPSFSFLELVKDEIQKFIQNEPVLKKIFRQIQSAAHSDEKQWFAFVKELSDKILIKFNQRLDEGVRGAHFIDLFQSLTVIGIIYLLLLPYVAAFNSFAQDRHLSEEILARFMDMRISGKDQPQTKIAHFSDTYYEINGVALTLQKQANEAQLSHKPYTVITCDVTGHENSRCVQNFTPLAVWDLPEYQEQKLFHPPLLEILNYCYDQKFTRVLAATPGPMGLAALLIARILDLPIDGTYHTSLPQYAHYLTEDSSVEDLMWRYILWFYNQMQNIYSPSVSTAAELAERGISAEKICTFPRGVDLQRFHPRKRDGLLETRYHLQKGLKLLYVGRISKEKNLQVLVRAFKRVIQVRPEVHLIVVGDGPYFEEMQLSLSGTPCLFTGYLDGEELASVYASCDLFLFPSTTDTFGNVVLEAQASGLPVIVTDAGGPQENIVPGKTGLVVRGDDEAAFAEAILRLIADPKKMQRMGKEARVYIENRSFKHAFNATWQLYREEAERLCA</sequence>
<dbReference type="RefSeq" id="WP_013705204.1">
    <property type="nucleotide sequence ID" value="NC_015388.1"/>
</dbReference>
<evidence type="ECO:0000313" key="3">
    <source>
        <dbReference type="Proteomes" id="UP000000483"/>
    </source>
</evidence>
<dbReference type="InterPro" id="IPR016195">
    <property type="entry name" value="Pol/histidinol_Pase-like"/>
</dbReference>
<dbReference type="KEGG" id="dao:Desac_0198"/>
<reference evidence="2 3" key="1">
    <citation type="journal article" date="2011" name="Stand. Genomic Sci.">
        <title>Complete genome sequence of the acetate-degrading sulfate reducer Desulfobacca acetoxidans type strain (ASRB2).</title>
        <authorList>
            <person name="Goker M."/>
            <person name="Teshima H."/>
            <person name="Lapidus A."/>
            <person name="Nolan M."/>
            <person name="Lucas S."/>
            <person name="Hammon N."/>
            <person name="Deshpande S."/>
            <person name="Cheng J.F."/>
            <person name="Tapia R."/>
            <person name="Han C."/>
            <person name="Goodwin L."/>
            <person name="Pitluck S."/>
            <person name="Huntemann M."/>
            <person name="Liolios K."/>
            <person name="Ivanova N."/>
            <person name="Pagani I."/>
            <person name="Mavromatis K."/>
            <person name="Ovchinikova G."/>
            <person name="Pati A."/>
            <person name="Chen A."/>
            <person name="Palaniappan K."/>
            <person name="Land M."/>
            <person name="Hauser L."/>
            <person name="Brambilla E.M."/>
            <person name="Rohde M."/>
            <person name="Spring S."/>
            <person name="Detter J.C."/>
            <person name="Woyke T."/>
            <person name="Bristow J."/>
            <person name="Eisen J.A."/>
            <person name="Markowitz V."/>
            <person name="Hugenholtz P."/>
            <person name="Kyrpides N.C."/>
            <person name="Klenk H.P."/>
        </authorList>
    </citation>
    <scope>NUCLEOTIDE SEQUENCE [LARGE SCALE GENOMIC DNA]</scope>
    <source>
        <strain evidence="3">ATCC 700848 / DSM 11109 / ASRB2</strain>
    </source>
</reference>
<dbReference type="HOGENOM" id="CLU_018859_0_0_7"/>
<dbReference type="PANTHER" id="PTHR45947:SF3">
    <property type="entry name" value="SULFOQUINOVOSYL TRANSFERASE SQD2"/>
    <property type="match status" value="1"/>
</dbReference>
<proteinExistence type="predicted"/>
<dbReference type="InterPro" id="IPR003141">
    <property type="entry name" value="Pol/His_phosphatase_N"/>
</dbReference>
<dbReference type="PANTHER" id="PTHR45947">
    <property type="entry name" value="SULFOQUINOVOSYL TRANSFERASE SQD2"/>
    <property type="match status" value="1"/>
</dbReference>
<dbReference type="OrthoDB" id="9802525at2"/>
<dbReference type="AlphaFoldDB" id="F2NC14"/>
<dbReference type="STRING" id="880072.Desac_0198"/>
<evidence type="ECO:0000313" key="2">
    <source>
        <dbReference type="EMBL" id="AEB08091.1"/>
    </source>
</evidence>
<dbReference type="InterPro" id="IPR050194">
    <property type="entry name" value="Glycosyltransferase_grp1"/>
</dbReference>
<keyword evidence="2" id="KW-0808">Transferase</keyword>
<dbReference type="SUPFAM" id="SSF89550">
    <property type="entry name" value="PHP domain-like"/>
    <property type="match status" value="1"/>
</dbReference>
<dbReference type="CDD" id="cd07432">
    <property type="entry name" value="PHP_HisPPase"/>
    <property type="match status" value="1"/>
</dbReference>
<organism evidence="2 3">
    <name type="scientific">Desulfobacca acetoxidans (strain ATCC 700848 / DSM 11109 / ASRB2)</name>
    <dbReference type="NCBI Taxonomy" id="880072"/>
    <lineage>
        <taxon>Bacteria</taxon>
        <taxon>Pseudomonadati</taxon>
        <taxon>Thermodesulfobacteriota</taxon>
        <taxon>Desulfobaccia</taxon>
        <taxon>Desulfobaccales</taxon>
        <taxon>Desulfobaccaceae</taxon>
        <taxon>Desulfobacca</taxon>
    </lineage>
</organism>
<dbReference type="Gene3D" id="3.20.20.140">
    <property type="entry name" value="Metal-dependent hydrolases"/>
    <property type="match status" value="1"/>
</dbReference>